<dbReference type="Proteomes" id="UP000653305">
    <property type="component" value="Unassembled WGS sequence"/>
</dbReference>
<evidence type="ECO:0000256" key="1">
    <source>
        <dbReference type="PROSITE-ProRule" id="PRU00285"/>
    </source>
</evidence>
<comment type="caution">
    <text evidence="4">The sequence shown here is derived from an EMBL/GenBank/DDBJ whole genome shotgun (WGS) entry which is preliminary data.</text>
</comment>
<dbReference type="Pfam" id="PF00011">
    <property type="entry name" value="HSP20"/>
    <property type="match status" value="1"/>
</dbReference>
<comment type="similarity">
    <text evidence="1 2">Belongs to the small heat shock protein (HSP20) family.</text>
</comment>
<protein>
    <submittedName>
        <fullName evidence="4">26.2 kDa heat shock protein mitochondrial</fullName>
    </submittedName>
</protein>
<proteinExistence type="inferred from homology"/>
<evidence type="ECO:0000313" key="5">
    <source>
        <dbReference type="Proteomes" id="UP000653305"/>
    </source>
</evidence>
<gene>
    <name evidence="4" type="ORF">PHJA_002613300</name>
</gene>
<keyword evidence="4" id="KW-0346">Stress response</keyword>
<dbReference type="InterPro" id="IPR008978">
    <property type="entry name" value="HSP20-like_chaperone"/>
</dbReference>
<dbReference type="Gene3D" id="2.60.40.790">
    <property type="match status" value="1"/>
</dbReference>
<feature type="domain" description="SHSP" evidence="3">
    <location>
        <begin position="1"/>
        <end position="85"/>
    </location>
</feature>
<name>A0A830D220_9LAMI</name>
<dbReference type="AlphaFoldDB" id="A0A830D220"/>
<evidence type="ECO:0000259" key="3">
    <source>
        <dbReference type="PROSITE" id="PS01031"/>
    </source>
</evidence>
<dbReference type="InterPro" id="IPR002068">
    <property type="entry name" value="A-crystallin/Hsp20_dom"/>
</dbReference>
<dbReference type="OrthoDB" id="1653398at2759"/>
<dbReference type="PROSITE" id="PS01031">
    <property type="entry name" value="SHSP"/>
    <property type="match status" value="1"/>
</dbReference>
<reference evidence="4" key="1">
    <citation type="submission" date="2020-07" db="EMBL/GenBank/DDBJ databases">
        <title>Ethylene signaling mediates host invasion by parasitic plants.</title>
        <authorList>
            <person name="Yoshida S."/>
        </authorList>
    </citation>
    <scope>NUCLEOTIDE SEQUENCE</scope>
    <source>
        <strain evidence="4">Okayama</strain>
    </source>
</reference>
<dbReference type="EMBL" id="BMAC01000968">
    <property type="protein sequence ID" value="GFQ04693.1"/>
    <property type="molecule type" value="Genomic_DNA"/>
</dbReference>
<keyword evidence="5" id="KW-1185">Reference proteome</keyword>
<dbReference type="SUPFAM" id="SSF49764">
    <property type="entry name" value="HSP20-like chaperones"/>
    <property type="match status" value="1"/>
</dbReference>
<evidence type="ECO:0000256" key="2">
    <source>
        <dbReference type="RuleBase" id="RU003616"/>
    </source>
</evidence>
<accession>A0A830D220</accession>
<organism evidence="4 5">
    <name type="scientific">Phtheirospermum japonicum</name>
    <dbReference type="NCBI Taxonomy" id="374723"/>
    <lineage>
        <taxon>Eukaryota</taxon>
        <taxon>Viridiplantae</taxon>
        <taxon>Streptophyta</taxon>
        <taxon>Embryophyta</taxon>
        <taxon>Tracheophyta</taxon>
        <taxon>Spermatophyta</taxon>
        <taxon>Magnoliopsida</taxon>
        <taxon>eudicotyledons</taxon>
        <taxon>Gunneridae</taxon>
        <taxon>Pentapetalae</taxon>
        <taxon>asterids</taxon>
        <taxon>lamiids</taxon>
        <taxon>Lamiales</taxon>
        <taxon>Orobanchaceae</taxon>
        <taxon>Orobanchaceae incertae sedis</taxon>
        <taxon>Phtheirospermum</taxon>
    </lineage>
</organism>
<evidence type="ECO:0000313" key="4">
    <source>
        <dbReference type="EMBL" id="GFQ04693.1"/>
    </source>
</evidence>
<sequence>MGGVDKGDLKLWIEGGELIAEGIKDKNFEHQYDTNAVMRYRMLAPPDEVFDLDAIKAEIKNGMLKVFVPRRNQGEFPPRQRLGSERVKKYNMIH</sequence>
<dbReference type="CDD" id="cd06464">
    <property type="entry name" value="ACD_sHsps-like"/>
    <property type="match status" value="1"/>
</dbReference>